<dbReference type="RefSeq" id="WP_100205074.1">
    <property type="nucleotide sequence ID" value="NZ_PGGW01000069.1"/>
</dbReference>
<name>A0A2M8LR77_9ACTN</name>
<dbReference type="SUPFAM" id="SSF54427">
    <property type="entry name" value="NTF2-like"/>
    <property type="match status" value="1"/>
</dbReference>
<evidence type="ECO:0000313" key="2">
    <source>
        <dbReference type="Proteomes" id="UP000230407"/>
    </source>
</evidence>
<gene>
    <name evidence="1" type="ORF">CUT44_30060</name>
</gene>
<proteinExistence type="predicted"/>
<reference evidence="1 2" key="1">
    <citation type="submission" date="2017-11" db="EMBL/GenBank/DDBJ databases">
        <title>Streptomyces carmine sp. nov., a novel actinomycete isolated from Sophora alopecuroides in Xinjiang, China.</title>
        <authorList>
            <person name="Wang Y."/>
            <person name="Luo X."/>
            <person name="Wan C."/>
            <person name="Zhang L."/>
        </authorList>
    </citation>
    <scope>NUCLEOTIDE SEQUENCE [LARGE SCALE GENOMIC DNA]</scope>
    <source>
        <strain evidence="1 2">TRM SA0054</strain>
    </source>
</reference>
<dbReference type="AlphaFoldDB" id="A0A2M8LR77"/>
<evidence type="ECO:0000313" key="1">
    <source>
        <dbReference type="EMBL" id="PJE94464.1"/>
    </source>
</evidence>
<keyword evidence="2" id="KW-1185">Reference proteome</keyword>
<sequence>MESSLEESIDEWHASVNAGDLEQSATAVGDPVVVLGPKGAGPITPAQFADWVERSGIKLIPRSWHPVSERLMVVEEDATWPESTEPARVATVFRASGGKVTAALRLPDLKAALELAYICREMAATE</sequence>
<protein>
    <submittedName>
        <fullName evidence="1">Uncharacterized protein</fullName>
    </submittedName>
</protein>
<organism evidence="1 2">
    <name type="scientific">Streptomyces carminius</name>
    <dbReference type="NCBI Taxonomy" id="2665496"/>
    <lineage>
        <taxon>Bacteria</taxon>
        <taxon>Bacillati</taxon>
        <taxon>Actinomycetota</taxon>
        <taxon>Actinomycetes</taxon>
        <taxon>Kitasatosporales</taxon>
        <taxon>Streptomycetaceae</taxon>
        <taxon>Streptomyces</taxon>
    </lineage>
</organism>
<accession>A0A2M8LR77</accession>
<comment type="caution">
    <text evidence="1">The sequence shown here is derived from an EMBL/GenBank/DDBJ whole genome shotgun (WGS) entry which is preliminary data.</text>
</comment>
<dbReference type="InterPro" id="IPR032710">
    <property type="entry name" value="NTF2-like_dom_sf"/>
</dbReference>
<dbReference type="Proteomes" id="UP000230407">
    <property type="component" value="Unassembled WGS sequence"/>
</dbReference>
<dbReference type="EMBL" id="PGGW01000069">
    <property type="protein sequence ID" value="PJE94464.1"/>
    <property type="molecule type" value="Genomic_DNA"/>
</dbReference>